<organism evidence="18 19">
    <name type="scientific">Rubricoccus marinus</name>
    <dbReference type="NCBI Taxonomy" id="716817"/>
    <lineage>
        <taxon>Bacteria</taxon>
        <taxon>Pseudomonadati</taxon>
        <taxon>Rhodothermota</taxon>
        <taxon>Rhodothermia</taxon>
        <taxon>Rhodothermales</taxon>
        <taxon>Rubricoccaceae</taxon>
        <taxon>Rubricoccus</taxon>
    </lineage>
</organism>
<accession>A0A259TZU8</accession>
<dbReference type="AlphaFoldDB" id="A0A259TZU8"/>
<dbReference type="CDD" id="cd03586">
    <property type="entry name" value="PolY_Pol_IV_kappa"/>
    <property type="match status" value="1"/>
</dbReference>
<reference evidence="18 19" key="1">
    <citation type="submission" date="2016-11" db="EMBL/GenBank/DDBJ databases">
        <title>Study of marine rhodopsin-containing bacteria.</title>
        <authorList>
            <person name="Yoshizawa S."/>
            <person name="Kumagai Y."/>
            <person name="Kogure K."/>
        </authorList>
    </citation>
    <scope>NUCLEOTIDE SEQUENCE [LARGE SCALE GENOMIC DNA]</scope>
    <source>
        <strain evidence="18 19">SG-29</strain>
    </source>
</reference>
<evidence type="ECO:0000256" key="15">
    <source>
        <dbReference type="ARBA" id="ARBA00049244"/>
    </source>
</evidence>
<dbReference type="InterPro" id="IPR017961">
    <property type="entry name" value="DNA_pol_Y-fam_little_finger"/>
</dbReference>
<comment type="subunit">
    <text evidence="3 16">Monomer.</text>
</comment>
<keyword evidence="8 16" id="KW-0235">DNA replication</keyword>
<evidence type="ECO:0000256" key="1">
    <source>
        <dbReference type="ARBA" id="ARBA00004496"/>
    </source>
</evidence>
<evidence type="ECO:0000256" key="9">
    <source>
        <dbReference type="ARBA" id="ARBA00022723"/>
    </source>
</evidence>
<keyword evidence="9 16" id="KW-0479">Metal-binding</keyword>
<dbReference type="SUPFAM" id="SSF100879">
    <property type="entry name" value="Lesion bypass DNA polymerase (Y-family), little finger domain"/>
    <property type="match status" value="1"/>
</dbReference>
<dbReference type="PANTHER" id="PTHR11076">
    <property type="entry name" value="DNA REPAIR POLYMERASE UMUC / TRANSFERASE FAMILY MEMBER"/>
    <property type="match status" value="1"/>
</dbReference>
<evidence type="ECO:0000259" key="17">
    <source>
        <dbReference type="PROSITE" id="PS50173"/>
    </source>
</evidence>
<evidence type="ECO:0000256" key="11">
    <source>
        <dbReference type="ARBA" id="ARBA00022842"/>
    </source>
</evidence>
<dbReference type="InterPro" id="IPR043128">
    <property type="entry name" value="Rev_trsase/Diguanyl_cyclase"/>
</dbReference>
<dbReference type="NCBIfam" id="NF002677">
    <property type="entry name" value="PRK02406.1"/>
    <property type="match status" value="1"/>
</dbReference>
<keyword evidence="13 16" id="KW-0238">DNA-binding</keyword>
<dbReference type="GO" id="GO:0005829">
    <property type="term" value="C:cytosol"/>
    <property type="evidence" value="ECO:0007669"/>
    <property type="project" value="TreeGrafter"/>
</dbReference>
<comment type="caution">
    <text evidence="18">The sequence shown here is derived from an EMBL/GenBank/DDBJ whole genome shotgun (WGS) entry which is preliminary data.</text>
</comment>
<dbReference type="InterPro" id="IPR024728">
    <property type="entry name" value="PolY_HhH_motif"/>
</dbReference>
<evidence type="ECO:0000256" key="8">
    <source>
        <dbReference type="ARBA" id="ARBA00022705"/>
    </source>
</evidence>
<keyword evidence="12 16" id="KW-0239">DNA-directed DNA polymerase</keyword>
<dbReference type="GO" id="GO:0006281">
    <property type="term" value="P:DNA repair"/>
    <property type="evidence" value="ECO:0007669"/>
    <property type="project" value="UniProtKB-UniRule"/>
</dbReference>
<evidence type="ECO:0000256" key="3">
    <source>
        <dbReference type="ARBA" id="ARBA00011245"/>
    </source>
</evidence>
<dbReference type="FunCoup" id="A0A259TZU8">
    <property type="interactions" value="419"/>
</dbReference>
<dbReference type="GO" id="GO:0042276">
    <property type="term" value="P:error-prone translesion synthesis"/>
    <property type="evidence" value="ECO:0007669"/>
    <property type="project" value="TreeGrafter"/>
</dbReference>
<dbReference type="PANTHER" id="PTHR11076:SF33">
    <property type="entry name" value="DNA POLYMERASE KAPPA"/>
    <property type="match status" value="1"/>
</dbReference>
<name>A0A259TZU8_9BACT</name>
<comment type="cofactor">
    <cofactor evidence="16">
        <name>Mg(2+)</name>
        <dbReference type="ChEBI" id="CHEBI:18420"/>
    </cofactor>
    <text evidence="16">Binds 2 magnesium ions per subunit.</text>
</comment>
<dbReference type="Pfam" id="PF11799">
    <property type="entry name" value="IMS_C"/>
    <property type="match status" value="1"/>
</dbReference>
<feature type="active site" evidence="16">
    <location>
        <position position="114"/>
    </location>
</feature>
<dbReference type="Pfam" id="PF11798">
    <property type="entry name" value="IMS_HHH"/>
    <property type="match status" value="1"/>
</dbReference>
<evidence type="ECO:0000256" key="5">
    <source>
        <dbReference type="ARBA" id="ARBA00022490"/>
    </source>
</evidence>
<dbReference type="FunFam" id="3.40.1170.60:FF:000001">
    <property type="entry name" value="DNA polymerase IV"/>
    <property type="match status" value="1"/>
</dbReference>
<evidence type="ECO:0000256" key="2">
    <source>
        <dbReference type="ARBA" id="ARBA00010945"/>
    </source>
</evidence>
<evidence type="ECO:0000256" key="12">
    <source>
        <dbReference type="ARBA" id="ARBA00022932"/>
    </source>
</evidence>
<dbReference type="Proteomes" id="UP000216446">
    <property type="component" value="Unassembled WGS sequence"/>
</dbReference>
<comment type="subcellular location">
    <subcellularLocation>
        <location evidence="1 16">Cytoplasm</location>
    </subcellularLocation>
</comment>
<dbReference type="InterPro" id="IPR036775">
    <property type="entry name" value="DNA_pol_Y-fam_lit_finger_sf"/>
</dbReference>
<protein>
    <recommendedName>
        <fullName evidence="16">DNA polymerase IV</fullName>
        <shortName evidence="16">Pol IV</shortName>
        <ecNumber evidence="16">2.7.7.7</ecNumber>
    </recommendedName>
</protein>
<dbReference type="GO" id="GO:0003684">
    <property type="term" value="F:damaged DNA binding"/>
    <property type="evidence" value="ECO:0007669"/>
    <property type="project" value="InterPro"/>
</dbReference>
<evidence type="ECO:0000313" key="19">
    <source>
        <dbReference type="Proteomes" id="UP000216446"/>
    </source>
</evidence>
<keyword evidence="4 16" id="KW-0515">Mutator protein</keyword>
<keyword evidence="6 16" id="KW-0808">Transferase</keyword>
<dbReference type="InterPro" id="IPR043502">
    <property type="entry name" value="DNA/RNA_pol_sf"/>
</dbReference>
<comment type="catalytic activity">
    <reaction evidence="15 16">
        <text>DNA(n) + a 2'-deoxyribonucleoside 5'-triphosphate = DNA(n+1) + diphosphate</text>
        <dbReference type="Rhea" id="RHEA:22508"/>
        <dbReference type="Rhea" id="RHEA-COMP:17339"/>
        <dbReference type="Rhea" id="RHEA-COMP:17340"/>
        <dbReference type="ChEBI" id="CHEBI:33019"/>
        <dbReference type="ChEBI" id="CHEBI:61560"/>
        <dbReference type="ChEBI" id="CHEBI:173112"/>
        <dbReference type="EC" id="2.7.7.7"/>
    </reaction>
</comment>
<keyword evidence="14 16" id="KW-0234">DNA repair</keyword>
<evidence type="ECO:0000256" key="16">
    <source>
        <dbReference type="HAMAP-Rule" id="MF_01113"/>
    </source>
</evidence>
<evidence type="ECO:0000256" key="6">
    <source>
        <dbReference type="ARBA" id="ARBA00022679"/>
    </source>
</evidence>
<dbReference type="Gene3D" id="3.40.1170.60">
    <property type="match status" value="1"/>
</dbReference>
<dbReference type="GO" id="GO:0003887">
    <property type="term" value="F:DNA-directed DNA polymerase activity"/>
    <property type="evidence" value="ECO:0007669"/>
    <property type="project" value="UniProtKB-UniRule"/>
</dbReference>
<keyword evidence="19" id="KW-1185">Reference proteome</keyword>
<dbReference type="GO" id="GO:0006261">
    <property type="term" value="P:DNA-templated DNA replication"/>
    <property type="evidence" value="ECO:0007669"/>
    <property type="project" value="UniProtKB-UniRule"/>
</dbReference>
<dbReference type="Pfam" id="PF00817">
    <property type="entry name" value="IMS"/>
    <property type="match status" value="1"/>
</dbReference>
<keyword evidence="7 16" id="KW-0548">Nucleotidyltransferase</keyword>
<sequence length="365" mass="39817">MPLPSRPRQRPVRKILHVDMDAFYASVEQRDDPALRGRPVAVGGRSGRGVVCAASYEARPFGVRSAMPMAHARKLCPDLIVVPPRFAVYKEVSDVVRGIFRSYTDLVEPLSLDEAYLDVTEPKRGPRSATLIAQSIRREIHEATGLTASAGVSFAKFFAKVASDLDKPDGLSVIQPHEARAFMAALPVEKFHGVGPATARRLHGLGIRTGADLQSWDEAALRQRLGKTGGWLYRLGQCDDTRPVRPHRVRKSVGVERTFSHNERGEAAILARLEPITSELVRRLDTHGLAGRTVTLKLKTARFVQSTRSASFASPVWQEGPLATIAAALLARPEVPDSPLRLVGLTVSSLVPLADVDGVQLSLEL</sequence>
<feature type="domain" description="UmuC" evidence="17">
    <location>
        <begin position="15"/>
        <end position="195"/>
    </location>
</feature>
<feature type="site" description="Substrate discrimination" evidence="16">
    <location>
        <position position="24"/>
    </location>
</feature>
<dbReference type="GO" id="GO:0009432">
    <property type="term" value="P:SOS response"/>
    <property type="evidence" value="ECO:0007669"/>
    <property type="project" value="TreeGrafter"/>
</dbReference>
<dbReference type="GO" id="GO:0000287">
    <property type="term" value="F:magnesium ion binding"/>
    <property type="evidence" value="ECO:0007669"/>
    <property type="project" value="UniProtKB-UniRule"/>
</dbReference>
<evidence type="ECO:0000256" key="7">
    <source>
        <dbReference type="ARBA" id="ARBA00022695"/>
    </source>
</evidence>
<evidence type="ECO:0000256" key="10">
    <source>
        <dbReference type="ARBA" id="ARBA00022763"/>
    </source>
</evidence>
<dbReference type="EMBL" id="MQWB01000001">
    <property type="protein sequence ID" value="OZC03303.1"/>
    <property type="molecule type" value="Genomic_DNA"/>
</dbReference>
<comment type="function">
    <text evidence="16">Poorly processive, error-prone DNA polymerase involved in untargeted mutagenesis. Copies undamaged DNA at stalled replication forks, which arise in vivo from mismatched or misaligned primer ends. These misaligned primers can be extended by PolIV. Exhibits no 3'-5' exonuclease (proofreading) activity. May be involved in translesional synthesis, in conjunction with the beta clamp from PolIII.</text>
</comment>
<keyword evidence="11 16" id="KW-0460">Magnesium</keyword>
<dbReference type="Gene3D" id="3.30.70.270">
    <property type="match status" value="1"/>
</dbReference>
<dbReference type="Gene3D" id="3.30.1490.100">
    <property type="entry name" value="DNA polymerase, Y-family, little finger domain"/>
    <property type="match status" value="1"/>
</dbReference>
<dbReference type="InterPro" id="IPR022880">
    <property type="entry name" value="DNApol_IV"/>
</dbReference>
<comment type="similarity">
    <text evidence="2 16">Belongs to the DNA polymerase type-Y family.</text>
</comment>
<keyword evidence="5 16" id="KW-0963">Cytoplasm</keyword>
<dbReference type="EC" id="2.7.7.7" evidence="16"/>
<dbReference type="InterPro" id="IPR001126">
    <property type="entry name" value="UmuC"/>
</dbReference>
<dbReference type="SUPFAM" id="SSF56672">
    <property type="entry name" value="DNA/RNA polymerases"/>
    <property type="match status" value="1"/>
</dbReference>
<evidence type="ECO:0000256" key="13">
    <source>
        <dbReference type="ARBA" id="ARBA00023125"/>
    </source>
</evidence>
<dbReference type="InParanoid" id="A0A259TZU8"/>
<gene>
    <name evidence="16" type="primary">dinB</name>
    <name evidence="18" type="ORF">BSZ36_10115</name>
</gene>
<proteinExistence type="inferred from homology"/>
<feature type="binding site" evidence="16">
    <location>
        <position position="19"/>
    </location>
    <ligand>
        <name>Mg(2+)</name>
        <dbReference type="ChEBI" id="CHEBI:18420"/>
    </ligand>
</feature>
<dbReference type="PROSITE" id="PS50173">
    <property type="entry name" value="UMUC"/>
    <property type="match status" value="1"/>
</dbReference>
<dbReference type="FunFam" id="3.30.1490.100:FF:000004">
    <property type="entry name" value="DNA polymerase IV"/>
    <property type="match status" value="1"/>
</dbReference>
<evidence type="ECO:0000256" key="14">
    <source>
        <dbReference type="ARBA" id="ARBA00023204"/>
    </source>
</evidence>
<evidence type="ECO:0000256" key="4">
    <source>
        <dbReference type="ARBA" id="ARBA00022457"/>
    </source>
</evidence>
<evidence type="ECO:0000313" key="18">
    <source>
        <dbReference type="EMBL" id="OZC03303.1"/>
    </source>
</evidence>
<keyword evidence="10 16" id="KW-0227">DNA damage</keyword>
<dbReference type="InterPro" id="IPR050116">
    <property type="entry name" value="DNA_polymerase-Y"/>
</dbReference>
<dbReference type="HAMAP" id="MF_01113">
    <property type="entry name" value="DNApol_IV"/>
    <property type="match status" value="1"/>
</dbReference>
<dbReference type="Gene3D" id="1.10.150.20">
    <property type="entry name" value="5' to 3' exonuclease, C-terminal subdomain"/>
    <property type="match status" value="1"/>
</dbReference>
<feature type="binding site" evidence="16">
    <location>
        <position position="113"/>
    </location>
    <ligand>
        <name>Mg(2+)</name>
        <dbReference type="ChEBI" id="CHEBI:18420"/>
    </ligand>
</feature>